<dbReference type="Gene3D" id="1.10.150.80">
    <property type="entry name" value="HRDC domain"/>
    <property type="match status" value="2"/>
</dbReference>
<dbReference type="GO" id="GO:0008408">
    <property type="term" value="F:3'-5' exonuclease activity"/>
    <property type="evidence" value="ECO:0007669"/>
    <property type="project" value="InterPro"/>
</dbReference>
<dbReference type="STRING" id="1160091.B9T39_00750"/>
<dbReference type="PROSITE" id="PS50967">
    <property type="entry name" value="HRDC"/>
    <property type="match status" value="1"/>
</dbReference>
<dbReference type="GO" id="GO:0006139">
    <property type="term" value="P:nucleobase-containing compound metabolic process"/>
    <property type="evidence" value="ECO:0007669"/>
    <property type="project" value="InterPro"/>
</dbReference>
<dbReference type="InterPro" id="IPR051086">
    <property type="entry name" value="RNase_D-like"/>
</dbReference>
<dbReference type="InterPro" id="IPR010997">
    <property type="entry name" value="HRDC-like_sf"/>
</dbReference>
<dbReference type="InterPro" id="IPR036397">
    <property type="entry name" value="RNaseH_sf"/>
</dbReference>
<dbReference type="RefSeq" id="WP_086105905.1">
    <property type="nucleotide sequence ID" value="NZ_NEKC01000001.1"/>
</dbReference>
<sequence>MSESIADIRLLAEPAGGVPDVVETRQQFDTFIHHYEASDGPVAADAERASGYRYGHRDFLVQLKREGAPIALLDIEALKTERVDWNAFNRLVTGEPWIIHDSLQDLPGFTDIGLKVDSLFDTEMAARLLGATRFGLSSVTEKYLGVTLAKEHSGSDWSYRPLNRDMRNYAALDVEVLIELRSILITELKKAGKWDWAFEEFEHLLEKGTAAADPHPQPWRRVSHITEVNADPRALAVVKELWETREKLAEELDIAPTLLLEDASIIEAAKRKPRNARQFRAIRRLNERVRVQTSDDERNKMYERYASVQRNVKPKAWKEAIDRALAMPMAQVASEVELVGGEKRQQGSSPRSMKQWKEHHPERYARLTKARELIGQVSQDTHTPVEVLMKPQYIRNLCWQADADYSVSGIEEFLTEQGARNWQVSLLAPSLSKVII</sequence>
<dbReference type="Pfam" id="PF18305">
    <property type="entry name" value="DNA_pol_A_exoN"/>
    <property type="match status" value="1"/>
</dbReference>
<dbReference type="InterPro" id="IPR002562">
    <property type="entry name" value="3'-5'_exonuclease_dom"/>
</dbReference>
<evidence type="ECO:0000259" key="1">
    <source>
        <dbReference type="PROSITE" id="PS50967"/>
    </source>
</evidence>
<dbReference type="Proteomes" id="UP000243540">
    <property type="component" value="Unassembled WGS sequence"/>
</dbReference>
<dbReference type="Pfam" id="PF01612">
    <property type="entry name" value="DNA_pol_A_exo1"/>
    <property type="match status" value="1"/>
</dbReference>
<dbReference type="AlphaFoldDB" id="A0A1Y2T481"/>
<protein>
    <submittedName>
        <fullName evidence="2">Ribonuclease D</fullName>
    </submittedName>
</protein>
<organism evidence="2 3">
    <name type="scientific">Alloscardovia macacae</name>
    <dbReference type="NCBI Taxonomy" id="1160091"/>
    <lineage>
        <taxon>Bacteria</taxon>
        <taxon>Bacillati</taxon>
        <taxon>Actinomycetota</taxon>
        <taxon>Actinomycetes</taxon>
        <taxon>Bifidobacteriales</taxon>
        <taxon>Bifidobacteriaceae</taxon>
        <taxon>Alloscardovia</taxon>
    </lineage>
</organism>
<dbReference type="InterPro" id="IPR002121">
    <property type="entry name" value="HRDC_dom"/>
</dbReference>
<dbReference type="Pfam" id="PF00570">
    <property type="entry name" value="HRDC"/>
    <property type="match status" value="1"/>
</dbReference>
<accession>A0A1Y2T481</accession>
<name>A0A1Y2T481_9BIFI</name>
<dbReference type="InterPro" id="IPR044876">
    <property type="entry name" value="HRDC_dom_sf"/>
</dbReference>
<evidence type="ECO:0000313" key="2">
    <source>
        <dbReference type="EMBL" id="OTA30265.1"/>
    </source>
</evidence>
<dbReference type="EMBL" id="NEKC01000001">
    <property type="protein sequence ID" value="OTA30265.1"/>
    <property type="molecule type" value="Genomic_DNA"/>
</dbReference>
<proteinExistence type="predicted"/>
<dbReference type="GO" id="GO:0003676">
    <property type="term" value="F:nucleic acid binding"/>
    <property type="evidence" value="ECO:0007669"/>
    <property type="project" value="InterPro"/>
</dbReference>
<reference evidence="2 3" key="1">
    <citation type="submission" date="2017-04" db="EMBL/GenBank/DDBJ databases">
        <title>Draft genome sequences of Alloscardovia macacae UMA81211 and UMA81212 isolated from the feces of a rhesus macaque (Macaca mulatta).</title>
        <authorList>
            <person name="Albert K."/>
            <person name="Sela D.A."/>
        </authorList>
    </citation>
    <scope>NUCLEOTIDE SEQUENCE [LARGE SCALE GENOMIC DNA]</scope>
    <source>
        <strain evidence="2 3">UMA81212</strain>
    </source>
</reference>
<dbReference type="SUPFAM" id="SSF53098">
    <property type="entry name" value="Ribonuclease H-like"/>
    <property type="match status" value="1"/>
</dbReference>
<dbReference type="SUPFAM" id="SSF47819">
    <property type="entry name" value="HRDC-like"/>
    <property type="match status" value="1"/>
</dbReference>
<dbReference type="InterPro" id="IPR041605">
    <property type="entry name" value="Exo_C"/>
</dbReference>
<evidence type="ECO:0000313" key="3">
    <source>
        <dbReference type="Proteomes" id="UP000243540"/>
    </source>
</evidence>
<dbReference type="SMART" id="SM00474">
    <property type="entry name" value="35EXOc"/>
    <property type="match status" value="1"/>
</dbReference>
<dbReference type="InterPro" id="IPR012337">
    <property type="entry name" value="RNaseH-like_sf"/>
</dbReference>
<dbReference type="GO" id="GO:0000166">
    <property type="term" value="F:nucleotide binding"/>
    <property type="evidence" value="ECO:0007669"/>
    <property type="project" value="InterPro"/>
</dbReference>
<comment type="caution">
    <text evidence="2">The sequence shown here is derived from an EMBL/GenBank/DDBJ whole genome shotgun (WGS) entry which is preliminary data.</text>
</comment>
<dbReference type="Gene3D" id="3.30.420.10">
    <property type="entry name" value="Ribonuclease H-like superfamily/Ribonuclease H"/>
    <property type="match status" value="1"/>
</dbReference>
<dbReference type="PANTHER" id="PTHR47649">
    <property type="entry name" value="RIBONUCLEASE D"/>
    <property type="match status" value="1"/>
</dbReference>
<feature type="domain" description="HRDC" evidence="1">
    <location>
        <begin position="231"/>
        <end position="312"/>
    </location>
</feature>
<gene>
    <name evidence="2" type="ORF">B9T39_00750</name>
</gene>
<dbReference type="PANTHER" id="PTHR47649:SF1">
    <property type="entry name" value="RIBONUCLEASE D"/>
    <property type="match status" value="1"/>
</dbReference>